<reference evidence="5 6" key="2">
    <citation type="journal article" date="2016" name="Microb. Ecol.">
        <title>Genome Characteristics of a Novel Type I Methanotroph (Sn10-6) Isolated from a Flooded Indian Rice Field.</title>
        <authorList>
            <person name="Rahalkar M.C."/>
            <person name="Pandit P.S."/>
            <person name="Dhakephalkar P.K."/>
            <person name="Pore S."/>
            <person name="Arora P."/>
            <person name="Kapse N."/>
        </authorList>
    </citation>
    <scope>NUCLEOTIDE SEQUENCE [LARGE SCALE GENOMIC DNA]</scope>
    <source>
        <strain evidence="5 6">Sn10-6</strain>
    </source>
</reference>
<keyword evidence="1" id="KW-0805">Transcription regulation</keyword>
<dbReference type="EMBL" id="LAJX01000047">
    <property type="protein sequence ID" value="KJV07313.1"/>
    <property type="molecule type" value="Genomic_DNA"/>
</dbReference>
<reference evidence="6" key="1">
    <citation type="submission" date="2015-03" db="EMBL/GenBank/DDBJ databases">
        <title>Draft genome sequence of a novel methanotroph (Sn10-6) isolated from flooded ricefield rhizosphere in India.</title>
        <authorList>
            <person name="Pandit P.S."/>
            <person name="Pore S.D."/>
            <person name="Arora P."/>
            <person name="Kapse N.G."/>
            <person name="Dhakephalkar P.K."/>
            <person name="Rahalkar M.C."/>
        </authorList>
    </citation>
    <scope>NUCLEOTIDE SEQUENCE [LARGE SCALE GENOMIC DNA]</scope>
    <source>
        <strain evidence="6">Sn10-6</strain>
    </source>
</reference>
<protein>
    <recommendedName>
        <fullName evidence="4">HTH araC/xylS-type domain-containing protein</fullName>
    </recommendedName>
</protein>
<evidence type="ECO:0000313" key="5">
    <source>
        <dbReference type="EMBL" id="KJV07313.1"/>
    </source>
</evidence>
<dbReference type="GO" id="GO:0043565">
    <property type="term" value="F:sequence-specific DNA binding"/>
    <property type="evidence" value="ECO:0007669"/>
    <property type="project" value="InterPro"/>
</dbReference>
<dbReference type="SUPFAM" id="SSF46689">
    <property type="entry name" value="Homeodomain-like"/>
    <property type="match status" value="2"/>
</dbReference>
<keyword evidence="3" id="KW-0804">Transcription</keyword>
<dbReference type="PROSITE" id="PS01124">
    <property type="entry name" value="HTH_ARAC_FAMILY_2"/>
    <property type="match status" value="1"/>
</dbReference>
<keyword evidence="2" id="KW-0238">DNA-binding</keyword>
<dbReference type="InterPro" id="IPR018062">
    <property type="entry name" value="HTH_AraC-typ_CS"/>
</dbReference>
<dbReference type="RefSeq" id="WP_045778488.1">
    <property type="nucleotide sequence ID" value="NZ_LAJX01000047.1"/>
</dbReference>
<dbReference type="InterPro" id="IPR050204">
    <property type="entry name" value="AraC_XylS_family_regulators"/>
</dbReference>
<dbReference type="PANTHER" id="PTHR46796">
    <property type="entry name" value="HTH-TYPE TRANSCRIPTIONAL ACTIVATOR RHAS-RELATED"/>
    <property type="match status" value="1"/>
</dbReference>
<evidence type="ECO:0000259" key="4">
    <source>
        <dbReference type="PROSITE" id="PS01124"/>
    </source>
</evidence>
<dbReference type="GO" id="GO:0003700">
    <property type="term" value="F:DNA-binding transcription factor activity"/>
    <property type="evidence" value="ECO:0007669"/>
    <property type="project" value="InterPro"/>
</dbReference>
<evidence type="ECO:0000256" key="2">
    <source>
        <dbReference type="ARBA" id="ARBA00023125"/>
    </source>
</evidence>
<accession>A0A0F3ILC7</accession>
<keyword evidence="6" id="KW-1185">Reference proteome</keyword>
<dbReference type="Gene3D" id="1.10.10.60">
    <property type="entry name" value="Homeodomain-like"/>
    <property type="match status" value="2"/>
</dbReference>
<name>A0A0F3ILC7_9GAMM</name>
<feature type="domain" description="HTH araC/xylS-type" evidence="4">
    <location>
        <begin position="194"/>
        <end position="292"/>
    </location>
</feature>
<organism evidence="5 6">
    <name type="scientific">Methylocucumis oryzae</name>
    <dbReference type="NCBI Taxonomy" id="1632867"/>
    <lineage>
        <taxon>Bacteria</taxon>
        <taxon>Pseudomonadati</taxon>
        <taxon>Pseudomonadota</taxon>
        <taxon>Gammaproteobacteria</taxon>
        <taxon>Methylococcales</taxon>
        <taxon>Methylococcaceae</taxon>
        <taxon>Methylocucumis</taxon>
    </lineage>
</organism>
<dbReference type="AlphaFoldDB" id="A0A0F3ILC7"/>
<proteinExistence type="predicted"/>
<dbReference type="PANTHER" id="PTHR46796:SF6">
    <property type="entry name" value="ARAC SUBFAMILY"/>
    <property type="match status" value="1"/>
</dbReference>
<evidence type="ECO:0000256" key="1">
    <source>
        <dbReference type="ARBA" id="ARBA00023015"/>
    </source>
</evidence>
<gene>
    <name evidence="5" type="ORF">VZ94_05630</name>
</gene>
<evidence type="ECO:0000256" key="3">
    <source>
        <dbReference type="ARBA" id="ARBA00023163"/>
    </source>
</evidence>
<dbReference type="SMART" id="SM00342">
    <property type="entry name" value="HTH_ARAC"/>
    <property type="match status" value="1"/>
</dbReference>
<sequence length="293" mass="33260">MIELMEQELAPPPNPPLVSSDGMGWEKLQFYYYHQPASAIQEHVQTHYVICINLGNPVVVEKNIDGKQHILDELKGDMSIYPANTRQSFQWNKNAEFCQILLQPSVLFDALDEIFPTQNIEFHPDIKTKSDPIITHLGLSLKNAVETNGASSKLYADSIAHALAIHLATQYASGGNPLILDKTKKSGLSKLQLSRVLDYIHSYYCSDISLSELAKVAYLSPYHFSRLFKESTGLSPNQYLIEFRMKKAKQLLLEDKISIAEISQNVGFSNQSHLNYHFKKLYELSPKEFRAKK</sequence>
<evidence type="ECO:0000313" key="6">
    <source>
        <dbReference type="Proteomes" id="UP000033684"/>
    </source>
</evidence>
<dbReference type="InterPro" id="IPR018060">
    <property type="entry name" value="HTH_AraC"/>
</dbReference>
<dbReference type="Pfam" id="PF12833">
    <property type="entry name" value="HTH_18"/>
    <property type="match status" value="1"/>
</dbReference>
<comment type="caution">
    <text evidence="5">The sequence shown here is derived from an EMBL/GenBank/DDBJ whole genome shotgun (WGS) entry which is preliminary data.</text>
</comment>
<dbReference type="InterPro" id="IPR009057">
    <property type="entry name" value="Homeodomain-like_sf"/>
</dbReference>
<dbReference type="Proteomes" id="UP000033684">
    <property type="component" value="Unassembled WGS sequence"/>
</dbReference>
<dbReference type="PROSITE" id="PS00041">
    <property type="entry name" value="HTH_ARAC_FAMILY_1"/>
    <property type="match status" value="1"/>
</dbReference>